<protein>
    <submittedName>
        <fullName evidence="1">Uncharacterized protein</fullName>
    </submittedName>
</protein>
<evidence type="ECO:0000313" key="2">
    <source>
        <dbReference type="Proteomes" id="UP001607125"/>
    </source>
</evidence>
<reference evidence="1 2" key="1">
    <citation type="submission" date="2024-10" db="EMBL/GenBank/DDBJ databases">
        <authorList>
            <person name="Yibar A."/>
            <person name="Saticioglu I.B."/>
            <person name="Duman M."/>
            <person name="Ajmi N."/>
            <person name="Gurler F."/>
            <person name="Ay H."/>
            <person name="Onuk E."/>
            <person name="Guler S."/>
            <person name="Romalde J.L."/>
        </authorList>
    </citation>
    <scope>NUCLEOTIDE SEQUENCE [LARGE SCALE GENOMIC DNA]</scope>
    <source>
        <strain evidence="1 2">1-TCBS-B</strain>
    </source>
</reference>
<evidence type="ECO:0000313" key="1">
    <source>
        <dbReference type="EMBL" id="MFH0259386.1"/>
    </source>
</evidence>
<comment type="caution">
    <text evidence="1">The sequence shown here is derived from an EMBL/GenBank/DDBJ whole genome shotgun (WGS) entry which is preliminary data.</text>
</comment>
<keyword evidence="2" id="KW-1185">Reference proteome</keyword>
<dbReference type="EMBL" id="JBIHSF010000004">
    <property type="protein sequence ID" value="MFH0259386.1"/>
    <property type="molecule type" value="Genomic_DNA"/>
</dbReference>
<proteinExistence type="predicted"/>
<accession>A0ABW7ID89</accession>
<name>A0ABW7ID89_9VIBR</name>
<sequence>MSETLAKNLVWPKTGYRNVTITVVAEPSRTAKKIYELNSNNEVVESDQHREPANGLYYSWYLNVFKPGPDARHLDGLSTLYPRDVVTFLNSLVDARQKMLALANVDFDGEYKKDIDCNVSRLSIKVVSNKNEAIQLQLWVSSEGKYMYGSFYKLEQVNQMIETIRSVFSVGESLSSTLKQLSA</sequence>
<organism evidence="1 2">
    <name type="scientific">Vibrio barjaei</name>
    <dbReference type="NCBI Taxonomy" id="1676683"/>
    <lineage>
        <taxon>Bacteria</taxon>
        <taxon>Pseudomonadati</taxon>
        <taxon>Pseudomonadota</taxon>
        <taxon>Gammaproteobacteria</taxon>
        <taxon>Vibrionales</taxon>
        <taxon>Vibrionaceae</taxon>
        <taxon>Vibrio</taxon>
    </lineage>
</organism>
<dbReference type="Proteomes" id="UP001607125">
    <property type="component" value="Unassembled WGS sequence"/>
</dbReference>
<dbReference type="RefSeq" id="WP_371710527.1">
    <property type="nucleotide sequence ID" value="NZ_JBIHSF010000004.1"/>
</dbReference>
<gene>
    <name evidence="1" type="ORF">ACGRH2_02870</name>
</gene>